<evidence type="ECO:0000313" key="8">
    <source>
        <dbReference type="EMBL" id="OQS03491.1"/>
    </source>
</evidence>
<dbReference type="GO" id="GO:0052040">
    <property type="term" value="P:symbiont-mediated perturbation of host programmed cell death"/>
    <property type="evidence" value="ECO:0007669"/>
    <property type="project" value="UniProtKB-KW"/>
</dbReference>
<comment type="similarity">
    <text evidence="3">Belongs to the elicitin family.</text>
</comment>
<evidence type="ECO:0000256" key="2">
    <source>
        <dbReference type="ARBA" id="ARBA00006196"/>
    </source>
</evidence>
<dbReference type="InterPro" id="IPR002200">
    <property type="entry name" value="Elicitin"/>
</dbReference>
<accession>A0A1V9ZZX2</accession>
<dbReference type="EMBL" id="JNBS01000874">
    <property type="protein sequence ID" value="OQS03491.1"/>
    <property type="molecule type" value="Genomic_DNA"/>
</dbReference>
<dbReference type="SUPFAM" id="SSF48647">
    <property type="entry name" value="Fungal elicitin"/>
    <property type="match status" value="1"/>
</dbReference>
<dbReference type="Gene3D" id="1.10.239.10">
    <property type="entry name" value="Elicitin domain"/>
    <property type="match status" value="1"/>
</dbReference>
<protein>
    <submittedName>
        <fullName evidence="8">Uncharacterized protein</fullName>
    </submittedName>
</protein>
<dbReference type="Proteomes" id="UP000243217">
    <property type="component" value="Unassembled WGS sequence"/>
</dbReference>
<comment type="subcellular location">
    <subcellularLocation>
        <location evidence="1">Secreted</location>
    </subcellularLocation>
</comment>
<dbReference type="InterPro" id="IPR036470">
    <property type="entry name" value="Elicitin_sf"/>
</dbReference>
<feature type="coiled-coil region" evidence="7">
    <location>
        <begin position="155"/>
        <end position="256"/>
    </location>
</feature>
<dbReference type="InterPro" id="IPR007918">
    <property type="entry name" value="MDM35_apoptosis"/>
</dbReference>
<evidence type="ECO:0000256" key="4">
    <source>
        <dbReference type="ARBA" id="ARBA00022525"/>
    </source>
</evidence>
<dbReference type="AlphaFoldDB" id="A0A1V9ZZX2"/>
<keyword evidence="6" id="KW-1015">Disulfide bond</keyword>
<comment type="caution">
    <text evidence="8">The sequence shown here is derived from an EMBL/GenBank/DDBJ whole genome shotgun (WGS) entry which is preliminary data.</text>
</comment>
<gene>
    <name evidence="8" type="ORF">THRCLA_04206</name>
</gene>
<reference evidence="8 9" key="1">
    <citation type="journal article" date="2014" name="Genome Biol. Evol.">
        <title>The secreted proteins of Achlya hypogyna and Thraustotheca clavata identify the ancestral oomycete secretome and reveal gene acquisitions by horizontal gene transfer.</title>
        <authorList>
            <person name="Misner I."/>
            <person name="Blouin N."/>
            <person name="Leonard G."/>
            <person name="Richards T.A."/>
            <person name="Lane C.E."/>
        </authorList>
    </citation>
    <scope>NUCLEOTIDE SEQUENCE [LARGE SCALE GENOMIC DNA]</scope>
    <source>
        <strain evidence="8 9">ATCC 34112</strain>
    </source>
</reference>
<evidence type="ECO:0000313" key="9">
    <source>
        <dbReference type="Proteomes" id="UP000243217"/>
    </source>
</evidence>
<evidence type="ECO:0000256" key="6">
    <source>
        <dbReference type="ARBA" id="ARBA00023157"/>
    </source>
</evidence>
<sequence>MELKRLKSKLKDNDSDYNVLTSIAEVAKTSRRRSPSRSPSKEIAIVPQLLIEDKDQETTRLAHRLSAAQDRLAKLTRIEKAIADFHEEVLNSLSDPNTIDDTMYRRVASTGDGDTLALINSLRTHVRIQRGFKDDYEKTLKMSLKSATVAQRLEESHTQDELKKLTKAHEALKLERDILIVQMEEAEHGRAIVVQEGLKAVERERSIIEQLHEQLDEAKITSDKLREQVEWQTQVLDEKQNELNALTYEVAGLRHKVSDYEGGGSRRKLSTVCSATSISPPKQLTNKCQAMETRECNLKISHLEANAAVDKEKIMQLEQKLSKPKKKLREREERKDEQIVALEAALLKSKGRLREKEERLTALKSEYDKIFTALQNESKDKQTNNNNNHTIKPTNDEVNRIANDNQYVTEYYKTRYEHQASEILTLRKQIKKLLSAEHKQYFDQCLRSKAHNRLQQQFQQLKHKFNEVSNQSSTSHISTDPHGFLTASEFLSNDIDKLLARHEFLESFYRDHLKNSKVTTINITMEKPPPPILRSASTSSVLDVVQKSRPKSAGIVKPKGIGFTKQSFRVGALFYDHCFDLWYKDVFLQNKSKGKLGCEDLYKEYAACMTEELKADTSLVQSIRAEMNSSHSVNWIGKDLPNNTKEKDTCTASDLMPVFLPIITNANAIACQKDSDVTFSLTGNAPSKDQLTVVASKDSCTKLFTDIQNAVNGANVTCTINGGSVSAFVGTSISTFLTNLSLYFSTTTAPPTTSKPSSSILAMPS</sequence>
<proteinExistence type="inferred from homology"/>
<organism evidence="8 9">
    <name type="scientific">Thraustotheca clavata</name>
    <dbReference type="NCBI Taxonomy" id="74557"/>
    <lineage>
        <taxon>Eukaryota</taxon>
        <taxon>Sar</taxon>
        <taxon>Stramenopiles</taxon>
        <taxon>Oomycota</taxon>
        <taxon>Saprolegniomycetes</taxon>
        <taxon>Saprolegniales</taxon>
        <taxon>Achlyaceae</taxon>
        <taxon>Thraustotheca</taxon>
    </lineage>
</organism>
<dbReference type="GO" id="GO:0005576">
    <property type="term" value="C:extracellular region"/>
    <property type="evidence" value="ECO:0007669"/>
    <property type="project" value="UniProtKB-SubCell"/>
</dbReference>
<evidence type="ECO:0000256" key="7">
    <source>
        <dbReference type="SAM" id="Coils"/>
    </source>
</evidence>
<name>A0A1V9ZZX2_9STRA</name>
<keyword evidence="7" id="KW-0175">Coiled coil</keyword>
<dbReference type="Pfam" id="PF05254">
    <property type="entry name" value="UPF0203"/>
    <property type="match status" value="1"/>
</dbReference>
<feature type="coiled-coil region" evidence="7">
    <location>
        <begin position="300"/>
        <end position="373"/>
    </location>
</feature>
<keyword evidence="9" id="KW-1185">Reference proteome</keyword>
<keyword evidence="4" id="KW-0964">Secreted</keyword>
<dbReference type="Pfam" id="PF00964">
    <property type="entry name" value="Elicitin"/>
    <property type="match status" value="1"/>
</dbReference>
<dbReference type="OrthoDB" id="76478at2759"/>
<feature type="non-terminal residue" evidence="8">
    <location>
        <position position="765"/>
    </location>
</feature>
<evidence type="ECO:0000256" key="1">
    <source>
        <dbReference type="ARBA" id="ARBA00004613"/>
    </source>
</evidence>
<comment type="similarity">
    <text evidence="2">Belongs to the TRIAP1/MDM35 family.</text>
</comment>
<evidence type="ECO:0000256" key="3">
    <source>
        <dbReference type="ARBA" id="ARBA00009544"/>
    </source>
</evidence>
<keyword evidence="5" id="KW-0928">Hypersensitive response elicitation</keyword>
<evidence type="ECO:0000256" key="5">
    <source>
        <dbReference type="ARBA" id="ARBA00022978"/>
    </source>
</evidence>